<organism evidence="1 2">
    <name type="scientific">Pseudomonas putida</name>
    <name type="common">Arthrobacter siderocapsulatus</name>
    <dbReference type="NCBI Taxonomy" id="303"/>
    <lineage>
        <taxon>Bacteria</taxon>
        <taxon>Pseudomonadati</taxon>
        <taxon>Pseudomonadota</taxon>
        <taxon>Gammaproteobacteria</taxon>
        <taxon>Pseudomonadales</taxon>
        <taxon>Pseudomonadaceae</taxon>
        <taxon>Pseudomonas</taxon>
    </lineage>
</organism>
<evidence type="ECO:0000313" key="2">
    <source>
        <dbReference type="Proteomes" id="UP000218731"/>
    </source>
</evidence>
<accession>A0A1L7NEF0</accession>
<dbReference type="EMBL" id="AP015029">
    <property type="protein sequence ID" value="BAW23840.1"/>
    <property type="molecule type" value="Genomic_DNA"/>
</dbReference>
<evidence type="ECO:0000313" key="1">
    <source>
        <dbReference type="EMBL" id="BAW23840.1"/>
    </source>
</evidence>
<reference evidence="1 2" key="1">
    <citation type="submission" date="2015-11" db="EMBL/GenBank/DDBJ databases">
        <title>Complete genome sequencing of a biphenyl-degrading bacterium, Pseudomonas putida KF715 (=NBRC110667).</title>
        <authorList>
            <person name="Suenaga H."/>
            <person name="Fujihara N."/>
            <person name="Watanabe T."/>
            <person name="Hirose J."/>
            <person name="Kimura N."/>
            <person name="Yamazoe A."/>
            <person name="Hosoyama A."/>
            <person name="Shimodaira J."/>
            <person name="Furukawa K."/>
        </authorList>
    </citation>
    <scope>NUCLEOTIDE SEQUENCE [LARGE SCALE GENOMIC DNA]</scope>
    <source>
        <strain evidence="1 2">KF715</strain>
    </source>
</reference>
<sequence length="75" mass="8423">MERRQILAPGLGHDVELVIGDRLEERLSQQAQALDLLCRRAMILRLVVTAHGVDRLLNQRLAGLNHPDESPLIHA</sequence>
<dbReference type="AlphaFoldDB" id="A0A1L7NEF0"/>
<protein>
    <submittedName>
        <fullName evidence="1">Uncharacterized protein</fullName>
    </submittedName>
</protein>
<name>A0A1L7NEF0_PSEPU</name>
<proteinExistence type="predicted"/>
<dbReference type="Proteomes" id="UP000218731">
    <property type="component" value="Chromosome 1"/>
</dbReference>
<gene>
    <name evidence="1" type="ORF">KF715C_ch32670</name>
</gene>